<keyword evidence="6" id="KW-0539">Nucleus</keyword>
<evidence type="ECO:0000313" key="11">
    <source>
        <dbReference type="Proteomes" id="UP000703661"/>
    </source>
</evidence>
<feature type="compositionally biased region" description="Basic and acidic residues" evidence="8">
    <location>
        <begin position="163"/>
        <end position="200"/>
    </location>
</feature>
<keyword evidence="4" id="KW-0238">DNA-binding</keyword>
<feature type="compositionally biased region" description="Low complexity" evidence="8">
    <location>
        <begin position="722"/>
        <end position="735"/>
    </location>
</feature>
<dbReference type="Proteomes" id="UP000703661">
    <property type="component" value="Unassembled WGS sequence"/>
</dbReference>
<evidence type="ECO:0000256" key="1">
    <source>
        <dbReference type="ARBA" id="ARBA00004123"/>
    </source>
</evidence>
<dbReference type="GO" id="GO:0003700">
    <property type="term" value="F:DNA-binding transcription factor activity"/>
    <property type="evidence" value="ECO:0007669"/>
    <property type="project" value="InterPro"/>
</dbReference>
<dbReference type="InterPro" id="IPR036390">
    <property type="entry name" value="WH_DNA-bd_sf"/>
</dbReference>
<feature type="compositionally biased region" description="Polar residues" evidence="8">
    <location>
        <begin position="109"/>
        <end position="139"/>
    </location>
</feature>
<feature type="region of interest" description="Disordered" evidence="8">
    <location>
        <begin position="386"/>
        <end position="739"/>
    </location>
</feature>
<keyword evidence="11" id="KW-1185">Reference proteome</keyword>
<reference evidence="10" key="1">
    <citation type="journal article" date="2020" name="Fungal Divers.">
        <title>Resolving the Mortierellaceae phylogeny through synthesis of multi-gene phylogenetics and phylogenomics.</title>
        <authorList>
            <person name="Vandepol N."/>
            <person name="Liber J."/>
            <person name="Desiro A."/>
            <person name="Na H."/>
            <person name="Kennedy M."/>
            <person name="Barry K."/>
            <person name="Grigoriev I.V."/>
            <person name="Miller A.N."/>
            <person name="O'Donnell K."/>
            <person name="Stajich J.E."/>
            <person name="Bonito G."/>
        </authorList>
    </citation>
    <scope>NUCLEOTIDE SEQUENCE</scope>
    <source>
        <strain evidence="10">NRRL 2769</strain>
    </source>
</reference>
<dbReference type="InterPro" id="IPR036388">
    <property type="entry name" value="WH-like_DNA-bd_sf"/>
</dbReference>
<dbReference type="PANTHER" id="PTHR10015:SF427">
    <property type="entry name" value="HEAT SHOCK FACTOR PROTEIN"/>
    <property type="match status" value="1"/>
</dbReference>
<evidence type="ECO:0000256" key="6">
    <source>
        <dbReference type="ARBA" id="ARBA00023242"/>
    </source>
</evidence>
<dbReference type="Gene3D" id="1.10.10.10">
    <property type="entry name" value="Winged helix-like DNA-binding domain superfamily/Winged helix DNA-binding domain"/>
    <property type="match status" value="1"/>
</dbReference>
<feature type="compositionally biased region" description="Basic and acidic residues" evidence="8">
    <location>
        <begin position="45"/>
        <end position="83"/>
    </location>
</feature>
<feature type="compositionally biased region" description="Basic and acidic residues" evidence="8">
    <location>
        <begin position="813"/>
        <end position="835"/>
    </location>
</feature>
<feature type="compositionally biased region" description="Basic residues" evidence="8">
    <location>
        <begin position="605"/>
        <end position="614"/>
    </location>
</feature>
<feature type="compositionally biased region" description="Low complexity" evidence="8">
    <location>
        <begin position="469"/>
        <end position="482"/>
    </location>
</feature>
<keyword evidence="5" id="KW-0804">Transcription</keyword>
<feature type="region of interest" description="Disordered" evidence="8">
    <location>
        <begin position="796"/>
        <end position="841"/>
    </location>
</feature>
<feature type="compositionally biased region" description="Acidic residues" evidence="8">
    <location>
        <begin position="201"/>
        <end position="217"/>
    </location>
</feature>
<feature type="compositionally biased region" description="Basic and acidic residues" evidence="8">
    <location>
        <begin position="452"/>
        <end position="465"/>
    </location>
</feature>
<dbReference type="PANTHER" id="PTHR10015">
    <property type="entry name" value="HEAT SHOCK TRANSCRIPTION FACTOR"/>
    <property type="match status" value="1"/>
</dbReference>
<feature type="domain" description="HSF-type DNA-binding" evidence="9">
    <location>
        <begin position="251"/>
        <end position="359"/>
    </location>
</feature>
<evidence type="ECO:0000256" key="3">
    <source>
        <dbReference type="ARBA" id="ARBA00023015"/>
    </source>
</evidence>
<name>A0A9P6MMV0_9FUNG</name>
<dbReference type="GO" id="GO:0005634">
    <property type="term" value="C:nucleus"/>
    <property type="evidence" value="ECO:0007669"/>
    <property type="project" value="UniProtKB-SubCell"/>
</dbReference>
<keyword evidence="3" id="KW-0805">Transcription regulation</keyword>
<evidence type="ECO:0000256" key="4">
    <source>
        <dbReference type="ARBA" id="ARBA00023125"/>
    </source>
</evidence>
<evidence type="ECO:0000256" key="8">
    <source>
        <dbReference type="SAM" id="MobiDB-lite"/>
    </source>
</evidence>
<feature type="region of interest" description="Disordered" evidence="8">
    <location>
        <begin position="1"/>
        <end position="238"/>
    </location>
</feature>
<evidence type="ECO:0000313" key="10">
    <source>
        <dbReference type="EMBL" id="KAG0008179.1"/>
    </source>
</evidence>
<comment type="caution">
    <text evidence="10">The sequence shown here is derived from an EMBL/GenBank/DDBJ whole genome shotgun (WGS) entry which is preliminary data.</text>
</comment>
<evidence type="ECO:0000256" key="2">
    <source>
        <dbReference type="ARBA" id="ARBA00006403"/>
    </source>
</evidence>
<proteinExistence type="inferred from homology"/>
<dbReference type="GO" id="GO:0043565">
    <property type="term" value="F:sequence-specific DNA binding"/>
    <property type="evidence" value="ECO:0007669"/>
    <property type="project" value="InterPro"/>
</dbReference>
<feature type="compositionally biased region" description="Low complexity" evidence="8">
    <location>
        <begin position="11"/>
        <end position="38"/>
    </location>
</feature>
<dbReference type="SMART" id="SM00415">
    <property type="entry name" value="HSF"/>
    <property type="match status" value="1"/>
</dbReference>
<feature type="non-terminal residue" evidence="10">
    <location>
        <position position="1"/>
    </location>
</feature>
<dbReference type="SUPFAM" id="SSF46785">
    <property type="entry name" value="Winged helix' DNA-binding domain"/>
    <property type="match status" value="1"/>
</dbReference>
<dbReference type="AlphaFoldDB" id="A0A9P6MMV0"/>
<dbReference type="InterPro" id="IPR000232">
    <property type="entry name" value="HSF_DNA-bd"/>
</dbReference>
<feature type="compositionally biased region" description="Polar residues" evidence="8">
    <location>
        <begin position="218"/>
        <end position="229"/>
    </location>
</feature>
<comment type="subcellular location">
    <subcellularLocation>
        <location evidence="1">Nucleus</location>
    </subcellularLocation>
</comment>
<evidence type="ECO:0000259" key="9">
    <source>
        <dbReference type="SMART" id="SM00415"/>
    </source>
</evidence>
<sequence length="841" mass="94201">MDHTHNRSKISFAYTKSSTSGSSTPSTSVAAAAPESSTLAVKLSENPEGHAHSGDHDVDNENKHSYREDQRSSLKDGDHDQQEHSPTIRRSRSGRLLRSTVQYDERSSRSNSPDNVTETQGSYNRRTRSSFHGQSNQSEGDGHVPSSEQDPRDTSGNQPTPPSHDKQGSPERDDKNNNALSHSDRDIHQGDQYGDNHDELASDDDQEDGYGEGDDMNNEGSESVDTNSSKNDDGTEPLVVSMYGSPSLVKVRSMFIDKLYKMVEDPAIQHLISWAKEGDMFYVYNCIELSSSILPKFFKHNNWQSFVRQLNMYGFHKIYRYDREESNMNRRNPETQRWQFYHPDFQRDQPHLRNNIKRKSARSVNIAPTFSRVVFERDKGYYMQQESPVRPFNGPGSHARTHSSNHGGHPPGPMPHHYSPHTSAVHRSPHDASQRPSSIRPVSDYRPPSGHHPNDLVHGRDEKDLVGSPYHQQQQHPYGGPHQRQHSYTGSSSQAHYSPEQGYSHKNQGYVSPRPPAHEPPQAHSMGGARPGSQSHGHSSIREPGYPEHDVKHGVAMGGGHFRSQSAPGLDPRRSEVSRGPHPFSQHEATHSPPQSYFPREHHTSHSTPSHRHQGSFDEVKPAVGSETGPIPVESRSPPLRGLMPKHSMSPMNHPQPHPNAAGLSQHPYSEQHRHSHSLVGGPGEQDENSRRFTPPPPQPSSATPSQYQPPVDANLPAESLPTTPGMNPNGNPSPHDLVPRTVKVLEGRLQFVEESYMSLRQYVQELQNIQASQDHTIAWMRDRIDQLTEASTPRDVITSPSLGQAGVVPSKRKAEYSPGDHRDWPRRGQLEHHQAYSRQG</sequence>
<gene>
    <name evidence="10" type="ORF">BGZ80_003772</name>
</gene>
<feature type="compositionally biased region" description="Low complexity" evidence="8">
    <location>
        <begin position="701"/>
        <end position="711"/>
    </location>
</feature>
<dbReference type="EMBL" id="JAAAID010002011">
    <property type="protein sequence ID" value="KAG0008179.1"/>
    <property type="molecule type" value="Genomic_DNA"/>
</dbReference>
<protein>
    <recommendedName>
        <fullName evidence="9">HSF-type DNA-binding domain-containing protein</fullName>
    </recommendedName>
</protein>
<dbReference type="Pfam" id="PF00447">
    <property type="entry name" value="HSF_DNA-bind"/>
    <property type="match status" value="1"/>
</dbReference>
<dbReference type="PRINTS" id="PR00056">
    <property type="entry name" value="HSFDOMAIN"/>
</dbReference>
<evidence type="ECO:0000256" key="7">
    <source>
        <dbReference type="RuleBase" id="RU004020"/>
    </source>
</evidence>
<comment type="similarity">
    <text evidence="2 7">Belongs to the HSF family.</text>
</comment>
<dbReference type="FunFam" id="1.10.10.10:FF:000027">
    <property type="entry name" value="Heat shock transcription factor 1"/>
    <property type="match status" value="1"/>
</dbReference>
<evidence type="ECO:0000256" key="5">
    <source>
        <dbReference type="ARBA" id="ARBA00023163"/>
    </source>
</evidence>
<accession>A0A9P6MMV0</accession>
<feature type="compositionally biased region" description="Polar residues" evidence="8">
    <location>
        <begin position="487"/>
        <end position="496"/>
    </location>
</feature>
<organism evidence="10 11">
    <name type="scientific">Entomortierella chlamydospora</name>
    <dbReference type="NCBI Taxonomy" id="101097"/>
    <lineage>
        <taxon>Eukaryota</taxon>
        <taxon>Fungi</taxon>
        <taxon>Fungi incertae sedis</taxon>
        <taxon>Mucoromycota</taxon>
        <taxon>Mortierellomycotina</taxon>
        <taxon>Mortierellomycetes</taxon>
        <taxon>Mortierellales</taxon>
        <taxon>Mortierellaceae</taxon>
        <taxon>Entomortierella</taxon>
    </lineage>
</organism>